<name>A0A6A7ALK9_9PLEO</name>
<reference evidence="1" key="1">
    <citation type="journal article" date="2020" name="Stud. Mycol.">
        <title>101 Dothideomycetes genomes: a test case for predicting lifestyles and emergence of pathogens.</title>
        <authorList>
            <person name="Haridas S."/>
            <person name="Albert R."/>
            <person name="Binder M."/>
            <person name="Bloem J."/>
            <person name="Labutti K."/>
            <person name="Salamov A."/>
            <person name="Andreopoulos B."/>
            <person name="Baker S."/>
            <person name="Barry K."/>
            <person name="Bills G."/>
            <person name="Bluhm B."/>
            <person name="Cannon C."/>
            <person name="Castanera R."/>
            <person name="Culley D."/>
            <person name="Daum C."/>
            <person name="Ezra D."/>
            <person name="Gonzalez J."/>
            <person name="Henrissat B."/>
            <person name="Kuo A."/>
            <person name="Liang C."/>
            <person name="Lipzen A."/>
            <person name="Lutzoni F."/>
            <person name="Magnuson J."/>
            <person name="Mondo S."/>
            <person name="Nolan M."/>
            <person name="Ohm R."/>
            <person name="Pangilinan J."/>
            <person name="Park H.-J."/>
            <person name="Ramirez L."/>
            <person name="Alfaro M."/>
            <person name="Sun H."/>
            <person name="Tritt A."/>
            <person name="Yoshinaga Y."/>
            <person name="Zwiers L.-H."/>
            <person name="Turgeon B."/>
            <person name="Goodwin S."/>
            <person name="Spatafora J."/>
            <person name="Crous P."/>
            <person name="Grigoriev I."/>
        </authorList>
    </citation>
    <scope>NUCLEOTIDE SEQUENCE</scope>
    <source>
        <strain evidence="1">CBS 113818</strain>
    </source>
</reference>
<dbReference type="EMBL" id="MU006216">
    <property type="protein sequence ID" value="KAF2833607.1"/>
    <property type="molecule type" value="Genomic_DNA"/>
</dbReference>
<sequence>MSKQPDPQNYPKFHRQHNCLPLLFIRTSQAHTFIMPSCLSIALSLSYLVLSALATPISPHGQPHTNPQQRNTELSILTNPARSPNKPRNTPTKALSIIMDIPKSATTTQGNVTVDCKYFATNYGIPVGGRDDPVYTATQKDQDINKISVPPRAGPMILFGETCWYRSKLYIPGTLVCAPSSSPDAVEKTYECHGDPSFKGLPLRELGAPSQTDVKRQPVYSCEW</sequence>
<keyword evidence="2" id="KW-1185">Reference proteome</keyword>
<protein>
    <submittedName>
        <fullName evidence="1">Uncharacterized protein</fullName>
    </submittedName>
</protein>
<gene>
    <name evidence="1" type="ORF">CC86DRAFT_12110</name>
</gene>
<dbReference type="AlphaFoldDB" id="A0A6A7ALK9"/>
<dbReference type="Proteomes" id="UP000799424">
    <property type="component" value="Unassembled WGS sequence"/>
</dbReference>
<accession>A0A6A7ALK9</accession>
<proteinExistence type="predicted"/>
<evidence type="ECO:0000313" key="2">
    <source>
        <dbReference type="Proteomes" id="UP000799424"/>
    </source>
</evidence>
<organism evidence="1 2">
    <name type="scientific">Ophiobolus disseminans</name>
    <dbReference type="NCBI Taxonomy" id="1469910"/>
    <lineage>
        <taxon>Eukaryota</taxon>
        <taxon>Fungi</taxon>
        <taxon>Dikarya</taxon>
        <taxon>Ascomycota</taxon>
        <taxon>Pezizomycotina</taxon>
        <taxon>Dothideomycetes</taxon>
        <taxon>Pleosporomycetidae</taxon>
        <taxon>Pleosporales</taxon>
        <taxon>Pleosporineae</taxon>
        <taxon>Phaeosphaeriaceae</taxon>
        <taxon>Ophiobolus</taxon>
    </lineage>
</organism>
<evidence type="ECO:0000313" key="1">
    <source>
        <dbReference type="EMBL" id="KAF2833607.1"/>
    </source>
</evidence>